<feature type="disulfide bond" evidence="5">
    <location>
        <begin position="208"/>
        <end position="218"/>
    </location>
</feature>
<feature type="region of interest" description="Disordered" evidence="6">
    <location>
        <begin position="1"/>
        <end position="23"/>
    </location>
</feature>
<comment type="caution">
    <text evidence="9">The sequence shown here is derived from an EMBL/GenBank/DDBJ whole genome shotgun (WGS) entry which is preliminary data.</text>
</comment>
<dbReference type="PROSITE" id="PS00010">
    <property type="entry name" value="ASX_HYDROXYL"/>
    <property type="match status" value="9"/>
</dbReference>
<dbReference type="SMART" id="SM00181">
    <property type="entry name" value="EGF"/>
    <property type="match status" value="10"/>
</dbReference>
<feature type="disulfide bond" evidence="5">
    <location>
        <begin position="192"/>
        <end position="201"/>
    </location>
</feature>
<feature type="domain" description="EGF-like" evidence="8">
    <location>
        <begin position="241"/>
        <end position="277"/>
    </location>
</feature>
<feature type="disulfide bond" evidence="5">
    <location>
        <begin position="524"/>
        <end position="533"/>
    </location>
</feature>
<feature type="disulfide bond" evidence="5">
    <location>
        <begin position="447"/>
        <end position="456"/>
    </location>
</feature>
<feature type="domain" description="EGF-like" evidence="8">
    <location>
        <begin position="279"/>
        <end position="315"/>
    </location>
</feature>
<dbReference type="Pfam" id="PF00008">
    <property type="entry name" value="EGF"/>
    <property type="match status" value="8"/>
</dbReference>
<dbReference type="PROSITE" id="PS01187">
    <property type="entry name" value="EGF_CA"/>
    <property type="match status" value="3"/>
</dbReference>
<feature type="region of interest" description="Disordered" evidence="6">
    <location>
        <begin position="881"/>
        <end position="907"/>
    </location>
</feature>
<feature type="domain" description="EGF-like" evidence="8">
    <location>
        <begin position="460"/>
        <end position="496"/>
    </location>
</feature>
<evidence type="ECO:0000256" key="4">
    <source>
        <dbReference type="ARBA" id="ARBA00023180"/>
    </source>
</evidence>
<dbReference type="PROSITE" id="PS00022">
    <property type="entry name" value="EGF_1"/>
    <property type="match status" value="10"/>
</dbReference>
<feature type="domain" description="EGF-like" evidence="8">
    <location>
        <begin position="166"/>
        <end position="202"/>
    </location>
</feature>
<dbReference type="SUPFAM" id="SSF57196">
    <property type="entry name" value="EGF/Laminin"/>
    <property type="match status" value="4"/>
</dbReference>
<dbReference type="InterPro" id="IPR013032">
    <property type="entry name" value="EGF-like_CS"/>
</dbReference>
<feature type="domain" description="EGF-like" evidence="8">
    <location>
        <begin position="536"/>
        <end position="572"/>
    </location>
</feature>
<feature type="compositionally biased region" description="Polar residues" evidence="6">
    <location>
        <begin position="881"/>
        <end position="899"/>
    </location>
</feature>
<dbReference type="EMBL" id="JARBHB010000010">
    <property type="protein sequence ID" value="KAJ8873823.1"/>
    <property type="molecule type" value="Genomic_DNA"/>
</dbReference>
<feature type="compositionally biased region" description="Gly residues" evidence="6">
    <location>
        <begin position="1"/>
        <end position="15"/>
    </location>
</feature>
<keyword evidence="10" id="KW-1185">Reference proteome</keyword>
<evidence type="ECO:0000256" key="3">
    <source>
        <dbReference type="ARBA" id="ARBA00023157"/>
    </source>
</evidence>
<dbReference type="InterPro" id="IPR001007">
    <property type="entry name" value="VWF_dom"/>
</dbReference>
<dbReference type="PROSITE" id="PS50026">
    <property type="entry name" value="EGF_3"/>
    <property type="match status" value="10"/>
</dbReference>
<evidence type="ECO:0000256" key="6">
    <source>
        <dbReference type="SAM" id="MobiDB-lite"/>
    </source>
</evidence>
<dbReference type="SUPFAM" id="SSF57184">
    <property type="entry name" value="Growth factor receptor domain"/>
    <property type="match status" value="2"/>
</dbReference>
<evidence type="ECO:0000313" key="10">
    <source>
        <dbReference type="Proteomes" id="UP001159363"/>
    </source>
</evidence>
<dbReference type="Pfam" id="PF12661">
    <property type="entry name" value="hEGF"/>
    <property type="match status" value="2"/>
</dbReference>
<evidence type="ECO:0000256" key="7">
    <source>
        <dbReference type="SAM" id="Phobius"/>
    </source>
</evidence>
<evidence type="ECO:0000256" key="1">
    <source>
        <dbReference type="ARBA" id="ARBA00022536"/>
    </source>
</evidence>
<feature type="disulfide bond" evidence="5">
    <location>
        <begin position="305"/>
        <end position="314"/>
    </location>
</feature>
<dbReference type="Proteomes" id="UP001159363">
    <property type="component" value="Chromosome 9"/>
</dbReference>
<feature type="disulfide bond" evidence="5">
    <location>
        <begin position="229"/>
        <end position="238"/>
    </location>
</feature>
<evidence type="ECO:0000259" key="8">
    <source>
        <dbReference type="PROSITE" id="PS50026"/>
    </source>
</evidence>
<dbReference type="CDD" id="cd00054">
    <property type="entry name" value="EGF_CA"/>
    <property type="match status" value="10"/>
</dbReference>
<keyword evidence="2" id="KW-0677">Repeat</keyword>
<organism evidence="9 10">
    <name type="scientific">Dryococelus australis</name>
    <dbReference type="NCBI Taxonomy" id="614101"/>
    <lineage>
        <taxon>Eukaryota</taxon>
        <taxon>Metazoa</taxon>
        <taxon>Ecdysozoa</taxon>
        <taxon>Arthropoda</taxon>
        <taxon>Hexapoda</taxon>
        <taxon>Insecta</taxon>
        <taxon>Pterygota</taxon>
        <taxon>Neoptera</taxon>
        <taxon>Polyneoptera</taxon>
        <taxon>Phasmatodea</taxon>
        <taxon>Verophasmatodea</taxon>
        <taxon>Anareolatae</taxon>
        <taxon>Phasmatidae</taxon>
        <taxon>Eurycanthinae</taxon>
        <taxon>Dryococelus</taxon>
    </lineage>
</organism>
<feature type="region of interest" description="Disordered" evidence="6">
    <location>
        <begin position="66"/>
        <end position="88"/>
    </location>
</feature>
<feature type="domain" description="EGF-like" evidence="8">
    <location>
        <begin position="383"/>
        <end position="419"/>
    </location>
</feature>
<dbReference type="InterPro" id="IPR026219">
    <property type="entry name" value="Jagged/Serrate"/>
</dbReference>
<keyword evidence="7" id="KW-1133">Transmembrane helix</keyword>
<dbReference type="InterPro" id="IPR018097">
    <property type="entry name" value="EGF_Ca-bd_CS"/>
</dbReference>
<dbReference type="InterPro" id="IPR056986">
    <property type="entry name" value="JAG1_1/2_dom"/>
</dbReference>
<keyword evidence="7" id="KW-0812">Transmembrane</keyword>
<dbReference type="InterPro" id="IPR009030">
    <property type="entry name" value="Growth_fac_rcpt_cys_sf"/>
</dbReference>
<keyword evidence="1 5" id="KW-0245">EGF-like domain</keyword>
<feature type="disulfide bond" evidence="5">
    <location>
        <begin position="486"/>
        <end position="495"/>
    </location>
</feature>
<feature type="domain" description="EGF-like" evidence="8">
    <location>
        <begin position="204"/>
        <end position="239"/>
    </location>
</feature>
<sequence length="1017" mass="109313">MVNQGGYGAAPGCNGGSRESPPISGIRHDPHMLKSASGHARSRTRFSLVERLHQPRPCIARRPPVVTTQSAGMPGAVGSCPPSSQRGRGGCQPILLPRHQQQVGRGGGRSSIHCRGDWERSLPLPLRCMWPVFFLISTSCPFVSDVDECASAPCQNGGTCIDLVDDADECQGSPCINAYSCQNLVGDYRCKCQQGWAGKNCDHNINDCVGQCQHGATCIDLVNDYHCACQPGYTGRDCHTDIDDCESNPCKNGGECSDQVNGYRCICPVGFMGEQCEVDHDHCSPDPCENGAPCFNTQGDYYCHCSEDWQGKNCSTPRIHCSHPPCEVVDSCTVPAPSNSSAGGAMLIPSGICGDHGTCISLAAGGFQCSCDAGYTGKYCHENKNECSPNPCRNNGSCSDGIADFVCTCRDGWKGKTCNLKDSHCDRSTCRNGGTCQDLGDTYVCLCPMDWEGTTCHIGKTHACKSNPCQNGATCVNTGDFYSCICKEGFEGQHCEHDINDCNPPPCFNGGKCVDGVNWFLCECAPGFTGPDCRININECASNPCGFGSTCVDGIGMFQCICPPGRTGQRCEEVEEVAYTRGSCLWKGQYFASNATWQHNCNTCKCQDSVAKCTRVWCGLGNCLGHPNLTMDPTICLPNQVCVPSPGEACLTPPCAPWGECRDLQSGKRVGPPLLPSPPTCWPNQAVLSNSCARLTLLLDRSKLARGVSTEGLCAQLRRLVALHQASEGGHSQLVLLCDLKQGYNDTIEVTMSTLSPPAGSEEDHAVTDGIRVLGEFISRKQTNLSALTSIVEVKVETALVSNGYLIALICIILIILICLLLCGLYYWHNVWRRRATSSVSSHMVGARNPHCDDEKSNNLQNEENLRRYVANPLKDETSLASAKSSTSIESLSDSQPTRVSVVRPLSADASSSASAEMLEMMPDPDVVPGPASEPGLRSTHRNSQILLYKAQSPDVRKNTAVFDDAGAHKDFGKRTEGKVAVVAALWMDDITDDHQTTAARSTSLNTAVVALNVIRT</sequence>
<dbReference type="PRINTS" id="PR00010">
    <property type="entry name" value="EGFBLOOD"/>
</dbReference>
<comment type="caution">
    <text evidence="5">Lacks conserved residue(s) required for the propagation of feature annotation.</text>
</comment>
<evidence type="ECO:0000256" key="2">
    <source>
        <dbReference type="ARBA" id="ARBA00022737"/>
    </source>
</evidence>
<dbReference type="Pfam" id="PF23575">
    <property type="entry name" value="JAG1"/>
    <property type="match status" value="1"/>
</dbReference>
<dbReference type="PANTHER" id="PTHR12916:SF13">
    <property type="entry name" value="SUSHI, VON WILLEBRAND FACTOR TYPE A, EGF AND PENTRAXIN DOMAIN-CONTAINING PROTEIN 1-LIKE"/>
    <property type="match status" value="1"/>
</dbReference>
<dbReference type="Gene3D" id="2.10.25.10">
    <property type="entry name" value="Laminin"/>
    <property type="match status" value="11"/>
</dbReference>
<reference evidence="9 10" key="1">
    <citation type="submission" date="2023-02" db="EMBL/GenBank/DDBJ databases">
        <title>LHISI_Scaffold_Assembly.</title>
        <authorList>
            <person name="Stuart O.P."/>
            <person name="Cleave R."/>
            <person name="Magrath M.J.L."/>
            <person name="Mikheyev A.S."/>
        </authorList>
    </citation>
    <scope>NUCLEOTIDE SEQUENCE [LARGE SCALE GENOMIC DNA]</scope>
    <source>
        <strain evidence="9">Daus_M_001</strain>
        <tissue evidence="9">Leg muscle</tissue>
    </source>
</reference>
<dbReference type="PRINTS" id="PR02059">
    <property type="entry name" value="JAGGEDFAMILY"/>
</dbReference>
<dbReference type="InterPro" id="IPR001881">
    <property type="entry name" value="EGF-like_Ca-bd_dom"/>
</dbReference>
<dbReference type="SMART" id="SM00179">
    <property type="entry name" value="EGF_CA"/>
    <property type="match status" value="11"/>
</dbReference>
<proteinExistence type="predicted"/>
<dbReference type="PANTHER" id="PTHR12916">
    <property type="entry name" value="CYTOCHROME C OXIDASE POLYPEPTIDE VIC-2"/>
    <property type="match status" value="1"/>
</dbReference>
<accession>A0ABQ9GP84</accession>
<gene>
    <name evidence="9" type="ORF">PR048_024659</name>
</gene>
<dbReference type="PROSITE" id="PS01186">
    <property type="entry name" value="EGF_2"/>
    <property type="match status" value="7"/>
</dbReference>
<evidence type="ECO:0000313" key="9">
    <source>
        <dbReference type="EMBL" id="KAJ8873823.1"/>
    </source>
</evidence>
<dbReference type="SMART" id="SM00215">
    <property type="entry name" value="VWC_out"/>
    <property type="match status" value="1"/>
</dbReference>
<dbReference type="InterPro" id="IPR000152">
    <property type="entry name" value="EGF-type_Asp/Asn_hydroxyl_site"/>
</dbReference>
<feature type="region of interest" description="Disordered" evidence="6">
    <location>
        <begin position="844"/>
        <end position="863"/>
    </location>
</feature>
<evidence type="ECO:0000256" key="5">
    <source>
        <dbReference type="PROSITE-ProRule" id="PRU00076"/>
    </source>
</evidence>
<feature type="domain" description="EGF-like" evidence="8">
    <location>
        <begin position="345"/>
        <end position="381"/>
    </location>
</feature>
<feature type="disulfide bond" evidence="5">
    <location>
        <begin position="371"/>
        <end position="380"/>
    </location>
</feature>
<keyword evidence="7" id="KW-0472">Membrane</keyword>
<keyword evidence="3 5" id="KW-1015">Disulfide bond</keyword>
<feature type="disulfide bond" evidence="5">
    <location>
        <begin position="562"/>
        <end position="571"/>
    </location>
</feature>
<feature type="transmembrane region" description="Helical" evidence="7">
    <location>
        <begin position="805"/>
        <end position="828"/>
    </location>
</feature>
<protein>
    <recommendedName>
        <fullName evidence="8">EGF-like domain-containing protein</fullName>
    </recommendedName>
</protein>
<name>A0ABQ9GP84_9NEOP</name>
<feature type="domain" description="EGF-like" evidence="8">
    <location>
        <begin position="421"/>
        <end position="457"/>
    </location>
</feature>
<feature type="disulfide bond" evidence="5">
    <location>
        <begin position="267"/>
        <end position="276"/>
    </location>
</feature>
<keyword evidence="4" id="KW-0325">Glycoprotein</keyword>
<dbReference type="InterPro" id="IPR000742">
    <property type="entry name" value="EGF"/>
</dbReference>
<feature type="domain" description="EGF-like" evidence="8">
    <location>
        <begin position="498"/>
        <end position="534"/>
    </location>
</feature>
<feature type="disulfide bond" evidence="5">
    <location>
        <begin position="409"/>
        <end position="418"/>
    </location>
</feature>